<organism evidence="6 7">
    <name type="scientific">Natronorubrum thiooxidans</name>
    <dbReference type="NCBI Taxonomy" id="308853"/>
    <lineage>
        <taxon>Archaea</taxon>
        <taxon>Methanobacteriati</taxon>
        <taxon>Methanobacteriota</taxon>
        <taxon>Stenosarchaea group</taxon>
        <taxon>Halobacteria</taxon>
        <taxon>Halobacteriales</taxon>
        <taxon>Natrialbaceae</taxon>
        <taxon>Natronorubrum</taxon>
    </lineage>
</organism>
<dbReference type="PROSITE" id="PS00078">
    <property type="entry name" value="COX2"/>
    <property type="match status" value="1"/>
</dbReference>
<proteinExistence type="predicted"/>
<feature type="domain" description="Cytochrome oxidase subunit II copper A binding" evidence="5">
    <location>
        <begin position="53"/>
        <end position="165"/>
    </location>
</feature>
<dbReference type="PANTHER" id="PTHR42838:SF2">
    <property type="entry name" value="NITROUS-OXIDE REDUCTASE"/>
    <property type="match status" value="1"/>
</dbReference>
<comment type="subcellular location">
    <subcellularLocation>
        <location evidence="1">Cell envelope</location>
    </subcellularLocation>
</comment>
<dbReference type="CDD" id="cd13913">
    <property type="entry name" value="ba3_CcO_II_C"/>
    <property type="match status" value="1"/>
</dbReference>
<dbReference type="RefSeq" id="WP_076607341.1">
    <property type="nucleotide sequence ID" value="NZ_FTNR01000001.1"/>
</dbReference>
<dbReference type="InterPro" id="IPR051403">
    <property type="entry name" value="NosZ/Cyto_c_oxidase_sub2"/>
</dbReference>
<dbReference type="PANTHER" id="PTHR42838">
    <property type="entry name" value="CYTOCHROME C OXIDASE SUBUNIT II"/>
    <property type="match status" value="1"/>
</dbReference>
<accession>A0A1N7CB53</accession>
<dbReference type="InterPro" id="IPR034214">
    <property type="entry name" value="Ba3_CcO_II_C"/>
</dbReference>
<keyword evidence="4" id="KW-0472">Membrane</keyword>
<evidence type="ECO:0000256" key="4">
    <source>
        <dbReference type="SAM" id="Phobius"/>
    </source>
</evidence>
<dbReference type="AlphaFoldDB" id="A0A1N7CB53"/>
<dbReference type="InterPro" id="IPR002429">
    <property type="entry name" value="CcO_II-like_C"/>
</dbReference>
<keyword evidence="2" id="KW-0479">Metal-binding</keyword>
<dbReference type="InterPro" id="IPR008972">
    <property type="entry name" value="Cupredoxin"/>
</dbReference>
<name>A0A1N7CB53_9EURY</name>
<evidence type="ECO:0000256" key="3">
    <source>
        <dbReference type="ARBA" id="ARBA00023008"/>
    </source>
</evidence>
<dbReference type="EMBL" id="FTNR01000001">
    <property type="protein sequence ID" value="SIR60845.1"/>
    <property type="molecule type" value="Genomic_DNA"/>
</dbReference>
<dbReference type="Gene3D" id="2.60.40.420">
    <property type="entry name" value="Cupredoxins - blue copper proteins"/>
    <property type="match status" value="1"/>
</dbReference>
<dbReference type="GO" id="GO:0004129">
    <property type="term" value="F:cytochrome-c oxidase activity"/>
    <property type="evidence" value="ECO:0007669"/>
    <property type="project" value="InterPro"/>
</dbReference>
<evidence type="ECO:0000259" key="5">
    <source>
        <dbReference type="PROSITE" id="PS50857"/>
    </source>
</evidence>
<keyword evidence="3" id="KW-0186">Copper</keyword>
<protein>
    <submittedName>
        <fullName evidence="6">Cytochrome c oxidase subunit 2</fullName>
    </submittedName>
</protein>
<evidence type="ECO:0000256" key="1">
    <source>
        <dbReference type="ARBA" id="ARBA00004196"/>
    </source>
</evidence>
<keyword evidence="7" id="KW-1185">Reference proteome</keyword>
<dbReference type="GO" id="GO:0016020">
    <property type="term" value="C:membrane"/>
    <property type="evidence" value="ECO:0007669"/>
    <property type="project" value="InterPro"/>
</dbReference>
<keyword evidence="4" id="KW-0812">Transmembrane</keyword>
<evidence type="ECO:0000256" key="2">
    <source>
        <dbReference type="ARBA" id="ARBA00022723"/>
    </source>
</evidence>
<gene>
    <name evidence="6" type="ORF">SAMN05421752_101235</name>
</gene>
<dbReference type="GO" id="GO:0005507">
    <property type="term" value="F:copper ion binding"/>
    <property type="evidence" value="ECO:0007669"/>
    <property type="project" value="InterPro"/>
</dbReference>
<dbReference type="STRING" id="308853.SAMN05421752_101235"/>
<dbReference type="SUPFAM" id="SSF49503">
    <property type="entry name" value="Cupredoxins"/>
    <property type="match status" value="1"/>
</dbReference>
<dbReference type="InterPro" id="IPR001505">
    <property type="entry name" value="Copper_CuA"/>
</dbReference>
<dbReference type="PROSITE" id="PS50857">
    <property type="entry name" value="COX2_CUA"/>
    <property type="match status" value="1"/>
</dbReference>
<feature type="transmembrane region" description="Helical" evidence="4">
    <location>
        <begin position="12"/>
        <end position="37"/>
    </location>
</feature>
<evidence type="ECO:0000313" key="7">
    <source>
        <dbReference type="Proteomes" id="UP000185936"/>
    </source>
</evidence>
<keyword evidence="4" id="KW-1133">Transmembrane helix</keyword>
<sequence>MNIHTYEKVWLIAALLLIVGFIATITYGSVGLGIAMIDDSEETVEPSELDEDFGEPRVEHVGENEYEAYVIAQTFIFQPDPIEVPANSKVTFYVTSRDVIHSFSVVGTNINTMVIPGEVSTMTAEFDESGEYGIICNEYCGSFHHTMEGQLHVVPEDEFDMTELSVESDDEVELGNETTFNVAVENGMLDDLETTVTFEIGNETTEEEITVSGESTEETTFTVDSTELGEGDHDWTVTVDDYEESGTLTVVEDLEEEEENGGNNDE</sequence>
<dbReference type="OrthoDB" id="27522at2157"/>
<evidence type="ECO:0000313" key="6">
    <source>
        <dbReference type="EMBL" id="SIR60845.1"/>
    </source>
</evidence>
<reference evidence="7" key="1">
    <citation type="submission" date="2017-01" db="EMBL/GenBank/DDBJ databases">
        <authorList>
            <person name="Varghese N."/>
            <person name="Submissions S."/>
        </authorList>
    </citation>
    <scope>NUCLEOTIDE SEQUENCE [LARGE SCALE GENOMIC DNA]</scope>
    <source>
        <strain evidence="7">type strain: HArc-</strain>
    </source>
</reference>
<dbReference type="Pfam" id="PF00116">
    <property type="entry name" value="COX2"/>
    <property type="match status" value="1"/>
</dbReference>
<dbReference type="Proteomes" id="UP000185936">
    <property type="component" value="Unassembled WGS sequence"/>
</dbReference>